<feature type="compositionally biased region" description="Basic residues" evidence="1">
    <location>
        <begin position="270"/>
        <end position="291"/>
    </location>
</feature>
<feature type="compositionally biased region" description="Basic and acidic residues" evidence="1">
    <location>
        <begin position="38"/>
        <end position="47"/>
    </location>
</feature>
<feature type="compositionally biased region" description="Basic and acidic residues" evidence="1">
    <location>
        <begin position="1"/>
        <end position="11"/>
    </location>
</feature>
<feature type="compositionally biased region" description="Basic and acidic residues" evidence="1">
    <location>
        <begin position="195"/>
        <end position="213"/>
    </location>
</feature>
<feature type="compositionally biased region" description="Basic and acidic residues" evidence="1">
    <location>
        <begin position="167"/>
        <end position="183"/>
    </location>
</feature>
<feature type="compositionally biased region" description="Basic and acidic residues" evidence="1">
    <location>
        <begin position="221"/>
        <end position="230"/>
    </location>
</feature>
<feature type="compositionally biased region" description="Basic and acidic residues" evidence="1">
    <location>
        <begin position="136"/>
        <end position="148"/>
    </location>
</feature>
<evidence type="ECO:0000256" key="1">
    <source>
        <dbReference type="SAM" id="MobiDB-lite"/>
    </source>
</evidence>
<dbReference type="AlphaFoldDB" id="A0A6J4UL85"/>
<feature type="non-terminal residue" evidence="2">
    <location>
        <position position="1"/>
    </location>
</feature>
<feature type="region of interest" description="Disordered" evidence="1">
    <location>
        <begin position="1"/>
        <end position="325"/>
    </location>
</feature>
<dbReference type="EMBL" id="CADCWC010000442">
    <property type="protein sequence ID" value="CAA9552542.1"/>
    <property type="molecule type" value="Genomic_DNA"/>
</dbReference>
<sequence length="325" mass="35855">ELEHADLDRAGRGHPRPARRRRDRHARPPRALAALGGRVERHLDRGRRPVRGRRLAGPGRRRRGGVPGRLPGREDALARQPGRLRHGLRGAAGPRPAPGQAPVPGDRRRGRAARRGDRGRGGAARGVRLAALRLRRLPDLDRVADGPRRRPRRPRPVARRRPRPPRPARDGPARRRAAADPGERSAGVDAARPGARPDRDVRRGVRRRLDPGHLRHHARHVDRLRGERVLPARHAGAVRGPLGPPGPVRVPAAEPGRRPRRHRDQDAGRRARPRPAVRVPARHHRAARRGRDRLAAARTRSRHGRRRGPDPGAGGPGPRAGIGSV</sequence>
<protein>
    <submittedName>
        <fullName evidence="2">Integral membrane protein TerC</fullName>
    </submittedName>
</protein>
<accession>A0A6J4UL85</accession>
<feature type="compositionally biased region" description="Basic residues" evidence="1">
    <location>
        <begin position="149"/>
        <end position="166"/>
    </location>
</feature>
<feature type="compositionally biased region" description="Basic residues" evidence="1">
    <location>
        <begin position="12"/>
        <end position="28"/>
    </location>
</feature>
<organism evidence="2">
    <name type="scientific">uncultured Thermoleophilia bacterium</name>
    <dbReference type="NCBI Taxonomy" id="1497501"/>
    <lineage>
        <taxon>Bacteria</taxon>
        <taxon>Bacillati</taxon>
        <taxon>Actinomycetota</taxon>
        <taxon>Thermoleophilia</taxon>
        <taxon>environmental samples</taxon>
    </lineage>
</organism>
<name>A0A6J4UL85_9ACTN</name>
<gene>
    <name evidence="2" type="ORF">AVDCRST_MAG79-2820</name>
</gene>
<reference evidence="2" key="1">
    <citation type="submission" date="2020-02" db="EMBL/GenBank/DDBJ databases">
        <authorList>
            <person name="Meier V. D."/>
        </authorList>
    </citation>
    <scope>NUCLEOTIDE SEQUENCE</scope>
    <source>
        <strain evidence="2">AVDCRST_MAG79</strain>
    </source>
</reference>
<evidence type="ECO:0000313" key="2">
    <source>
        <dbReference type="EMBL" id="CAA9552542.1"/>
    </source>
</evidence>
<feature type="non-terminal residue" evidence="2">
    <location>
        <position position="325"/>
    </location>
</feature>
<feature type="compositionally biased region" description="Basic residues" evidence="1">
    <location>
        <begin position="48"/>
        <end position="64"/>
    </location>
</feature>
<proteinExistence type="predicted"/>
<feature type="compositionally biased region" description="Gly residues" evidence="1">
    <location>
        <begin position="311"/>
        <end position="325"/>
    </location>
</feature>